<evidence type="ECO:0000313" key="4">
    <source>
        <dbReference type="Proteomes" id="UP000434957"/>
    </source>
</evidence>
<evidence type="ECO:0000313" key="1">
    <source>
        <dbReference type="EMBL" id="KAE8987880.1"/>
    </source>
</evidence>
<dbReference type="EMBL" id="QXFT01002310">
    <property type="protein sequence ID" value="KAE9300296.1"/>
    <property type="molecule type" value="Genomic_DNA"/>
</dbReference>
<name>A0A6A3J0G3_9STRA</name>
<proteinExistence type="predicted"/>
<evidence type="ECO:0000313" key="3">
    <source>
        <dbReference type="Proteomes" id="UP000429607"/>
    </source>
</evidence>
<dbReference type="Proteomes" id="UP000434957">
    <property type="component" value="Unassembled WGS sequence"/>
</dbReference>
<sequence length="108" mass="12667">MSQLRGFYRCCPTRMVSQDDRRSALYQQLHNTRASTCRRHKQRRVSVPVHHIHWNAEFQQQFDNLKVAVASSDVESSRAVWEPLVHVGSFRQQEADNIHVPILRSSQQ</sequence>
<dbReference type="AlphaFoldDB" id="A0A6A3J0G3"/>
<reference evidence="1 3" key="1">
    <citation type="submission" date="2018-09" db="EMBL/GenBank/DDBJ databases">
        <title>Genomic investigation of the strawberry pathogen Phytophthora fragariae indicates pathogenicity is determined by transcriptional variation in three key races.</title>
        <authorList>
            <person name="Adams T.M."/>
            <person name="Armitage A.D."/>
            <person name="Sobczyk M.K."/>
            <person name="Bates H.J."/>
            <person name="Dunwell J.M."/>
            <person name="Nellist C.F."/>
            <person name="Harrison R.J."/>
        </authorList>
    </citation>
    <scope>NUCLEOTIDE SEQUENCE [LARGE SCALE GENOMIC DNA]</scope>
    <source>
        <strain evidence="1 3">SCRP249</strain>
        <strain evidence="2 4">SCRP333</strain>
    </source>
</reference>
<organism evidence="1 3">
    <name type="scientific">Phytophthora rubi</name>
    <dbReference type="NCBI Taxonomy" id="129364"/>
    <lineage>
        <taxon>Eukaryota</taxon>
        <taxon>Sar</taxon>
        <taxon>Stramenopiles</taxon>
        <taxon>Oomycota</taxon>
        <taxon>Peronosporomycetes</taxon>
        <taxon>Peronosporales</taxon>
        <taxon>Peronosporaceae</taxon>
        <taxon>Phytophthora</taxon>
    </lineage>
</organism>
<accession>A0A6A3J0G3</accession>
<evidence type="ECO:0000313" key="2">
    <source>
        <dbReference type="EMBL" id="KAE9300296.1"/>
    </source>
</evidence>
<gene>
    <name evidence="1" type="ORF">PR001_g22193</name>
    <name evidence="2" type="ORF">PR003_g22782</name>
</gene>
<comment type="caution">
    <text evidence="1">The sequence shown here is derived from an EMBL/GenBank/DDBJ whole genome shotgun (WGS) entry which is preliminary data.</text>
</comment>
<protein>
    <submittedName>
        <fullName evidence="1">Uncharacterized protein</fullName>
    </submittedName>
</protein>
<dbReference type="EMBL" id="QXFV01002438">
    <property type="protein sequence ID" value="KAE8987880.1"/>
    <property type="molecule type" value="Genomic_DNA"/>
</dbReference>
<dbReference type="Proteomes" id="UP000429607">
    <property type="component" value="Unassembled WGS sequence"/>
</dbReference>
<keyword evidence="4" id="KW-1185">Reference proteome</keyword>